<dbReference type="VEuPathDB" id="MicrosporidiaDB:CWI36_0051p0040"/>
<reference evidence="1 2" key="1">
    <citation type="submission" date="2017-12" db="EMBL/GenBank/DDBJ databases">
        <authorList>
            <person name="Pombert J.-F."/>
            <person name="Haag K.L."/>
            <person name="Ebert D."/>
        </authorList>
    </citation>
    <scope>NUCLEOTIDE SEQUENCE [LARGE SCALE GENOMIC DNA]</scope>
    <source>
        <strain evidence="1">BE-OM-2</strain>
    </source>
</reference>
<accession>A0A4Q9LM66</accession>
<dbReference type="VEuPathDB" id="MicrosporidiaDB:CWI39_0068p0020"/>
<evidence type="ECO:0008006" key="3">
    <source>
        <dbReference type="Google" id="ProtNLM"/>
    </source>
</evidence>
<dbReference type="Gene3D" id="2.80.10.50">
    <property type="match status" value="1"/>
</dbReference>
<protein>
    <recommendedName>
        <fullName evidence="3">Ricin B lectin domain-containing protein</fullName>
    </recommendedName>
</protein>
<evidence type="ECO:0000313" key="2">
    <source>
        <dbReference type="Proteomes" id="UP000291404"/>
    </source>
</evidence>
<dbReference type="CDD" id="cd00161">
    <property type="entry name" value="beta-trefoil_Ricin-like"/>
    <property type="match status" value="1"/>
</dbReference>
<comment type="caution">
    <text evidence="1">The sequence shown here is derived from an EMBL/GenBank/DDBJ whole genome shotgun (WGS) entry which is preliminary data.</text>
</comment>
<evidence type="ECO:0000313" key="1">
    <source>
        <dbReference type="EMBL" id="TBU09207.1"/>
    </source>
</evidence>
<proteinExistence type="predicted"/>
<dbReference type="EMBL" id="PITI01000051">
    <property type="protein sequence ID" value="TBU09207.1"/>
    <property type="molecule type" value="Genomic_DNA"/>
</dbReference>
<organism evidence="1 2">
    <name type="scientific">Hamiltosporidium magnivora</name>
    <dbReference type="NCBI Taxonomy" id="148818"/>
    <lineage>
        <taxon>Eukaryota</taxon>
        <taxon>Fungi</taxon>
        <taxon>Fungi incertae sedis</taxon>
        <taxon>Microsporidia</taxon>
        <taxon>Dubosqiidae</taxon>
        <taxon>Hamiltosporidium</taxon>
    </lineage>
</organism>
<dbReference type="VEuPathDB" id="MicrosporidiaDB:CWI39_0001p0020"/>
<dbReference type="SUPFAM" id="SSF50370">
    <property type="entry name" value="Ricin B-like lectins"/>
    <property type="match status" value="1"/>
</dbReference>
<keyword evidence="2" id="KW-1185">Reference proteome</keyword>
<gene>
    <name evidence="1" type="ORF">CWI36_0051p0040</name>
</gene>
<dbReference type="Proteomes" id="UP000291404">
    <property type="component" value="Unassembled WGS sequence"/>
</dbReference>
<dbReference type="AlphaFoldDB" id="A0A4Q9LM66"/>
<name>A0A4Q9LM66_9MICR</name>
<dbReference type="InterPro" id="IPR035992">
    <property type="entry name" value="Ricin_B-like_lectins"/>
</dbReference>
<sequence>MLYFFIAFISTCDFSLKLIGTEHYFGVSPVSIIPTIVSRSLAAILTTEQKSEGSSELLLHVNGRNKVLDYEGNGKRVIIYPAHGMKNQIFEIKLDHSGAYRLINQGMCMQYDLPTSSFMKAICTNEPNQLFNMIDPHETFEVNKALGCKATILYGRFYNREVRNNLNCQPESYSRSFKYRNEKPSNSWSSEKVFDIPENGNYIATFPESGSSSQLFHIRFIPLHKFKIMSYGMCLEYDLKCDCVQRKECSNNNLQYYEVEPTEIFGFELPDKYKGRPIIYYSSLSYLKSS</sequence>